<dbReference type="InterPro" id="IPR011701">
    <property type="entry name" value="MFS"/>
</dbReference>
<feature type="transmembrane region" description="Helical" evidence="6">
    <location>
        <begin position="209"/>
        <end position="229"/>
    </location>
</feature>
<evidence type="ECO:0000256" key="2">
    <source>
        <dbReference type="ARBA" id="ARBA00022448"/>
    </source>
</evidence>
<evidence type="ECO:0000313" key="8">
    <source>
        <dbReference type="EMBL" id="AKK10320.1"/>
    </source>
</evidence>
<proteinExistence type="predicted"/>
<name>A0A0G3HCA2_9CORY</name>
<evidence type="ECO:0000256" key="1">
    <source>
        <dbReference type="ARBA" id="ARBA00004651"/>
    </source>
</evidence>
<dbReference type="PROSITE" id="PS50850">
    <property type="entry name" value="MFS"/>
    <property type="match status" value="1"/>
</dbReference>
<feature type="transmembrane region" description="Helical" evidence="6">
    <location>
        <begin position="419"/>
        <end position="446"/>
    </location>
</feature>
<keyword evidence="4 6" id="KW-1133">Transmembrane helix</keyword>
<dbReference type="STRING" id="1072256.CUTER_01520"/>
<dbReference type="CDD" id="cd17321">
    <property type="entry name" value="MFS_MMR_MDR_like"/>
    <property type="match status" value="1"/>
</dbReference>
<feature type="transmembrane region" description="Helical" evidence="6">
    <location>
        <begin position="366"/>
        <end position="387"/>
    </location>
</feature>
<sequence length="490" mass="50628">MNATPSTTTQPPIVNDRHLLGIVLSLSTFWLCAQTLLNIGQSVAGELSINPGVMNIIISLASLVCGMFIVVWGALADRYGRVKIIMLGNVMAIIGSLLVGLAFGPPIMATAMLIGGRVLQGMSTAAVMPAALGLINTYWEGPARARALSVFSMGTFGGMALTSSFGGVLAGSPLGWRSIFILAVAFAVIAMLLLRAVPESAPQAGTTAALDLVGTALLAVAMVSFQLVLTQGSAWGWTSVTTLAMATVFIASTVAFVFQERRADNPLIDFAVFKKLQFTGAVLANFLVTSSAGMITVSLWVLQGAGNMSVTTSGYLTLGYAAVLLSMIRAGEKMLNKYGPRLPMLVGTTLVALSVIMLMATNTMQLTYVVITFVAFCIYGLGLALFATPATASALGALGPNEVGVGSGMFKMASSIGSAIGIAVATTVFMAVQTSGSTVIGAVIAYTGRQSNLAVRQAGTMSLGALAVFALVAVVCVMFTIRSQKSPNVK</sequence>
<dbReference type="Proteomes" id="UP000035548">
    <property type="component" value="Chromosome"/>
</dbReference>
<dbReference type="Pfam" id="PF07690">
    <property type="entry name" value="MFS_1"/>
    <property type="match status" value="1"/>
</dbReference>
<feature type="transmembrane region" description="Helical" evidence="6">
    <location>
        <begin position="52"/>
        <end position="75"/>
    </location>
</feature>
<feature type="transmembrane region" description="Helical" evidence="6">
    <location>
        <begin position="114"/>
        <end position="135"/>
    </location>
</feature>
<dbReference type="PANTHER" id="PTHR42718:SF9">
    <property type="entry name" value="MAJOR FACILITATOR SUPERFAMILY MULTIDRUG TRANSPORTER MFSC"/>
    <property type="match status" value="1"/>
</dbReference>
<feature type="transmembrane region" description="Helical" evidence="6">
    <location>
        <begin position="19"/>
        <end position="40"/>
    </location>
</feature>
<evidence type="ECO:0000256" key="6">
    <source>
        <dbReference type="SAM" id="Phobius"/>
    </source>
</evidence>
<feature type="transmembrane region" description="Helical" evidence="6">
    <location>
        <begin position="313"/>
        <end position="330"/>
    </location>
</feature>
<dbReference type="SUPFAM" id="SSF103473">
    <property type="entry name" value="MFS general substrate transporter"/>
    <property type="match status" value="1"/>
</dbReference>
<evidence type="ECO:0000256" key="3">
    <source>
        <dbReference type="ARBA" id="ARBA00022692"/>
    </source>
</evidence>
<accession>A0A0G3HCA2</accession>
<dbReference type="InterPro" id="IPR036259">
    <property type="entry name" value="MFS_trans_sf"/>
</dbReference>
<feature type="transmembrane region" description="Helical" evidence="6">
    <location>
        <begin position="176"/>
        <end position="197"/>
    </location>
</feature>
<gene>
    <name evidence="8" type="ORF">CUTER_01520</name>
</gene>
<dbReference type="KEGG" id="cut:CUTER_01520"/>
<feature type="transmembrane region" description="Helical" evidence="6">
    <location>
        <begin position="147"/>
        <end position="170"/>
    </location>
</feature>
<feature type="transmembrane region" description="Helical" evidence="6">
    <location>
        <begin position="342"/>
        <end position="360"/>
    </location>
</feature>
<organism evidence="8 9">
    <name type="scientific">Corynebacterium uterequi</name>
    <dbReference type="NCBI Taxonomy" id="1072256"/>
    <lineage>
        <taxon>Bacteria</taxon>
        <taxon>Bacillati</taxon>
        <taxon>Actinomycetota</taxon>
        <taxon>Actinomycetes</taxon>
        <taxon>Mycobacteriales</taxon>
        <taxon>Corynebacteriaceae</taxon>
        <taxon>Corynebacterium</taxon>
    </lineage>
</organism>
<dbReference type="Gene3D" id="1.20.1720.10">
    <property type="entry name" value="Multidrug resistance protein D"/>
    <property type="match status" value="1"/>
</dbReference>
<dbReference type="AlphaFoldDB" id="A0A0G3HCA2"/>
<evidence type="ECO:0000256" key="4">
    <source>
        <dbReference type="ARBA" id="ARBA00022989"/>
    </source>
</evidence>
<reference evidence="9" key="2">
    <citation type="submission" date="2015-05" db="EMBL/GenBank/DDBJ databases">
        <title>Complete genome sequence of Corynebacterium uterequi DSM 45634, isolated from the uterus of a maiden mare.</title>
        <authorList>
            <person name="Ruckert C."/>
            <person name="Albersmeier A."/>
            <person name="Winkler A."/>
            <person name="Tauch A."/>
        </authorList>
    </citation>
    <scope>NUCLEOTIDE SEQUENCE [LARGE SCALE GENOMIC DNA]</scope>
    <source>
        <strain evidence="9">DSM 45634</strain>
    </source>
</reference>
<evidence type="ECO:0000256" key="5">
    <source>
        <dbReference type="ARBA" id="ARBA00023136"/>
    </source>
</evidence>
<dbReference type="GO" id="GO:0005886">
    <property type="term" value="C:plasma membrane"/>
    <property type="evidence" value="ECO:0007669"/>
    <property type="project" value="UniProtKB-SubCell"/>
</dbReference>
<feature type="domain" description="Major facilitator superfamily (MFS) profile" evidence="7">
    <location>
        <begin position="18"/>
        <end position="485"/>
    </location>
</feature>
<keyword evidence="3 6" id="KW-0812">Transmembrane</keyword>
<feature type="transmembrane region" description="Helical" evidence="6">
    <location>
        <begin position="235"/>
        <end position="258"/>
    </location>
</feature>
<keyword evidence="9" id="KW-1185">Reference proteome</keyword>
<evidence type="ECO:0000259" key="7">
    <source>
        <dbReference type="PROSITE" id="PS50850"/>
    </source>
</evidence>
<evidence type="ECO:0000313" key="9">
    <source>
        <dbReference type="Proteomes" id="UP000035548"/>
    </source>
</evidence>
<feature type="transmembrane region" description="Helical" evidence="6">
    <location>
        <begin position="87"/>
        <end position="108"/>
    </location>
</feature>
<dbReference type="PATRIC" id="fig|1072256.5.peg.292"/>
<dbReference type="Gene3D" id="1.20.1250.20">
    <property type="entry name" value="MFS general substrate transporter like domains"/>
    <property type="match status" value="1"/>
</dbReference>
<keyword evidence="5 6" id="KW-0472">Membrane</keyword>
<comment type="subcellular location">
    <subcellularLocation>
        <location evidence="1">Cell membrane</location>
        <topology evidence="1">Multi-pass membrane protein</topology>
    </subcellularLocation>
</comment>
<dbReference type="PANTHER" id="PTHR42718">
    <property type="entry name" value="MAJOR FACILITATOR SUPERFAMILY MULTIDRUG TRANSPORTER MFSC"/>
    <property type="match status" value="1"/>
</dbReference>
<dbReference type="EMBL" id="CP011546">
    <property type="protein sequence ID" value="AKK10320.1"/>
    <property type="molecule type" value="Genomic_DNA"/>
</dbReference>
<feature type="transmembrane region" description="Helical" evidence="6">
    <location>
        <begin position="278"/>
        <end position="301"/>
    </location>
</feature>
<keyword evidence="2" id="KW-0813">Transport</keyword>
<feature type="transmembrane region" description="Helical" evidence="6">
    <location>
        <begin position="458"/>
        <end position="481"/>
    </location>
</feature>
<protein>
    <submittedName>
        <fullName evidence="8">Major Facilitator Superfamily transporter</fullName>
    </submittedName>
</protein>
<reference evidence="8 9" key="1">
    <citation type="journal article" date="2015" name="Genome Announc.">
        <title>Virulence Factor Genes Detected in the Complete Genome Sequence of Corynebacterium uterequi DSM 45634, Isolated from the Uterus of a Maiden Mare.</title>
        <authorList>
            <person name="Ruckert C."/>
            <person name="Kriete M."/>
            <person name="Jaenicke S."/>
            <person name="Winkler A."/>
            <person name="Tauch A."/>
        </authorList>
    </citation>
    <scope>NUCLEOTIDE SEQUENCE [LARGE SCALE GENOMIC DNA]</scope>
    <source>
        <strain evidence="8 9">DSM 45634</strain>
    </source>
</reference>
<dbReference type="InterPro" id="IPR020846">
    <property type="entry name" value="MFS_dom"/>
</dbReference>
<dbReference type="GO" id="GO:0022857">
    <property type="term" value="F:transmembrane transporter activity"/>
    <property type="evidence" value="ECO:0007669"/>
    <property type="project" value="InterPro"/>
</dbReference>